<dbReference type="SUPFAM" id="SSF49493">
    <property type="entry name" value="HSP40/DnaJ peptide-binding domain"/>
    <property type="match status" value="2"/>
</dbReference>
<evidence type="ECO:0000259" key="6">
    <source>
        <dbReference type="PROSITE" id="PS50076"/>
    </source>
</evidence>
<dbReference type="Gene3D" id="2.60.260.20">
    <property type="entry name" value="Urease metallochaperone UreE, N-terminal domain"/>
    <property type="match status" value="2"/>
</dbReference>
<keyword evidence="3" id="KW-0863">Zinc-finger</keyword>
<evidence type="ECO:0000256" key="4">
    <source>
        <dbReference type="ARBA" id="ARBA00022833"/>
    </source>
</evidence>
<dbReference type="InterPro" id="IPR018253">
    <property type="entry name" value="DnaJ_domain_CS"/>
</dbReference>
<dbReference type="SUPFAM" id="SSF46565">
    <property type="entry name" value="Chaperone J-domain"/>
    <property type="match status" value="1"/>
</dbReference>
<dbReference type="SMART" id="SM00271">
    <property type="entry name" value="DnaJ"/>
    <property type="match status" value="1"/>
</dbReference>
<dbReference type="EMBL" id="MN739531">
    <property type="protein sequence ID" value="QHT11110.1"/>
    <property type="molecule type" value="Genomic_DNA"/>
</dbReference>
<dbReference type="PANTHER" id="PTHR24078">
    <property type="entry name" value="DNAJ HOMOLOG SUBFAMILY C MEMBER"/>
    <property type="match status" value="1"/>
</dbReference>
<dbReference type="GO" id="GO:0008270">
    <property type="term" value="F:zinc ion binding"/>
    <property type="evidence" value="ECO:0007669"/>
    <property type="project" value="UniProtKB-KW"/>
</dbReference>
<sequence>MSNFYDILGVSSDASEAEIKKAYRTLSLKHHPDRNPDNIDAAKEKFQKISEAYEHLSDDGKRKQYDHELKFGQGHGQAPSHEEFTDINNIFNMIFGQGGGFPGHGGFPGFMNMHGMHGGGPEIRVFHNGMPAQFHHSFHHQFQQHIRKPDPIVYELEVSLEQSYTGCVLQIEIERIVQVDNIRRTENEMLYVTVAQGIDEGESTILQDKGHNINNSVYGDVKVVFRINNNSGFIRSGLDLIYKKTISLKEALCGFTFEMQHVNGKHLCLNNLSAPTIVKPGFKKVVPGMGMIRENSTGNMIIEFNVEFPETLTSEQITALAELL</sequence>
<proteinExistence type="predicted"/>
<dbReference type="InterPro" id="IPR008971">
    <property type="entry name" value="HSP40/DnaJ_pept-bd"/>
</dbReference>
<keyword evidence="1" id="KW-0479">Metal-binding</keyword>
<dbReference type="GO" id="GO:0005829">
    <property type="term" value="C:cytosol"/>
    <property type="evidence" value="ECO:0007669"/>
    <property type="project" value="TreeGrafter"/>
</dbReference>
<dbReference type="GO" id="GO:0051082">
    <property type="term" value="F:unfolded protein binding"/>
    <property type="evidence" value="ECO:0007669"/>
    <property type="project" value="InterPro"/>
</dbReference>
<dbReference type="InterPro" id="IPR036869">
    <property type="entry name" value="J_dom_sf"/>
</dbReference>
<dbReference type="CDD" id="cd10747">
    <property type="entry name" value="DnaJ_C"/>
    <property type="match status" value="1"/>
</dbReference>
<reference evidence="7" key="1">
    <citation type="journal article" date="2020" name="Nature">
        <title>Giant virus diversity and host interactions through global metagenomics.</title>
        <authorList>
            <person name="Schulz F."/>
            <person name="Roux S."/>
            <person name="Paez-Espino D."/>
            <person name="Jungbluth S."/>
            <person name="Walsh D.A."/>
            <person name="Denef V.J."/>
            <person name="McMahon K.D."/>
            <person name="Konstantinidis K.T."/>
            <person name="Eloe-Fadrosh E.A."/>
            <person name="Kyrpides N.C."/>
            <person name="Woyke T."/>
        </authorList>
    </citation>
    <scope>NUCLEOTIDE SEQUENCE</scope>
    <source>
        <strain evidence="7">GVMAG-M-3300023174-111</strain>
    </source>
</reference>
<organism evidence="7">
    <name type="scientific">viral metagenome</name>
    <dbReference type="NCBI Taxonomy" id="1070528"/>
    <lineage>
        <taxon>unclassified sequences</taxon>
        <taxon>metagenomes</taxon>
        <taxon>organismal metagenomes</taxon>
    </lineage>
</organism>
<keyword evidence="5" id="KW-0143">Chaperone</keyword>
<protein>
    <recommendedName>
        <fullName evidence="6">J domain-containing protein</fullName>
    </recommendedName>
</protein>
<dbReference type="GO" id="GO:0006457">
    <property type="term" value="P:protein folding"/>
    <property type="evidence" value="ECO:0007669"/>
    <property type="project" value="InterPro"/>
</dbReference>
<accession>A0A6C0D4C7</accession>
<name>A0A6C0D4C7_9ZZZZ</name>
<evidence type="ECO:0000256" key="1">
    <source>
        <dbReference type="ARBA" id="ARBA00022723"/>
    </source>
</evidence>
<feature type="domain" description="J" evidence="6">
    <location>
        <begin position="3"/>
        <end position="69"/>
    </location>
</feature>
<dbReference type="InterPro" id="IPR051339">
    <property type="entry name" value="DnaJ_subfamily_B"/>
</dbReference>
<keyword evidence="4" id="KW-0862">Zinc</keyword>
<evidence type="ECO:0000256" key="5">
    <source>
        <dbReference type="ARBA" id="ARBA00023186"/>
    </source>
</evidence>
<dbReference type="CDD" id="cd06257">
    <property type="entry name" value="DnaJ"/>
    <property type="match status" value="1"/>
</dbReference>
<dbReference type="PROSITE" id="PS00636">
    <property type="entry name" value="DNAJ_1"/>
    <property type="match status" value="1"/>
</dbReference>
<evidence type="ECO:0000256" key="3">
    <source>
        <dbReference type="ARBA" id="ARBA00022771"/>
    </source>
</evidence>
<dbReference type="GO" id="GO:0051087">
    <property type="term" value="F:protein-folding chaperone binding"/>
    <property type="evidence" value="ECO:0007669"/>
    <property type="project" value="TreeGrafter"/>
</dbReference>
<dbReference type="Gene3D" id="1.10.287.110">
    <property type="entry name" value="DnaJ domain"/>
    <property type="match status" value="1"/>
</dbReference>
<dbReference type="Pfam" id="PF01556">
    <property type="entry name" value="DnaJ_C"/>
    <property type="match status" value="1"/>
</dbReference>
<dbReference type="InterPro" id="IPR001623">
    <property type="entry name" value="DnaJ_domain"/>
</dbReference>
<dbReference type="AlphaFoldDB" id="A0A6C0D4C7"/>
<dbReference type="PANTHER" id="PTHR24078:SF553">
    <property type="entry name" value="DNAJ HOMOLOG SUBFAMILY B MEMBER 5"/>
    <property type="match status" value="1"/>
</dbReference>
<evidence type="ECO:0000256" key="2">
    <source>
        <dbReference type="ARBA" id="ARBA00022737"/>
    </source>
</evidence>
<evidence type="ECO:0000313" key="7">
    <source>
        <dbReference type="EMBL" id="QHT11110.1"/>
    </source>
</evidence>
<dbReference type="PROSITE" id="PS50076">
    <property type="entry name" value="DNAJ_2"/>
    <property type="match status" value="1"/>
</dbReference>
<dbReference type="Pfam" id="PF00226">
    <property type="entry name" value="DnaJ"/>
    <property type="match status" value="1"/>
</dbReference>
<dbReference type="InterPro" id="IPR002939">
    <property type="entry name" value="DnaJ_C"/>
</dbReference>
<dbReference type="FunFam" id="2.60.260.20:FF:000003">
    <property type="entry name" value="DnaJ subfamily A member 2"/>
    <property type="match status" value="1"/>
</dbReference>
<dbReference type="PRINTS" id="PR00625">
    <property type="entry name" value="JDOMAIN"/>
</dbReference>
<keyword evidence="2" id="KW-0677">Repeat</keyword>